<dbReference type="InterPro" id="IPR025878">
    <property type="entry name" value="Acyl-CoA_dh-like_C_dom"/>
</dbReference>
<name>A0A6A7RZ53_9PROT</name>
<dbReference type="PANTHER" id="PTHR42803">
    <property type="entry name" value="ACYL-COA DEHYDROGENASE"/>
    <property type="match status" value="1"/>
</dbReference>
<accession>A0A6A7RZ53</accession>
<evidence type="ECO:0000313" key="4">
    <source>
        <dbReference type="EMBL" id="MQM32824.1"/>
    </source>
</evidence>
<dbReference type="PANTHER" id="PTHR42803:SF1">
    <property type="entry name" value="BROAD-SPECIFICITY LINEAR ACYL-COA DEHYDROGENASE FADE5"/>
    <property type="match status" value="1"/>
</dbReference>
<dbReference type="EMBL" id="PDHS01000644">
    <property type="protein sequence ID" value="MQM32824.1"/>
    <property type="molecule type" value="Genomic_DNA"/>
</dbReference>
<organism evidence="4 5">
    <name type="scientific">Candidatus Accumulibacter phosphatis</name>
    <dbReference type="NCBI Taxonomy" id="327160"/>
    <lineage>
        <taxon>Bacteria</taxon>
        <taxon>Pseudomonadati</taxon>
        <taxon>Pseudomonadota</taxon>
        <taxon>Betaproteobacteria</taxon>
        <taxon>Candidatus Accumulibacter</taxon>
    </lineage>
</organism>
<evidence type="ECO:0000256" key="2">
    <source>
        <dbReference type="ARBA" id="ARBA00023002"/>
    </source>
</evidence>
<gene>
    <name evidence="4" type="ORF">CRU78_20980</name>
</gene>
<sequence>MLRLARANLFARGPTGTMARAIMKRAVEWNLLTLRIMLRAGKDRDLVGSASVDYLMYSGYVMMGYFLALQAEKAQTLLLNGKGSESADFYRAKIQTASFYFARLLPRADAHRSSALAPTHSLMQMDNANFAFL</sequence>
<protein>
    <recommendedName>
        <fullName evidence="3">Acetyl-CoA dehydrogenase-like C-terminal domain-containing protein</fullName>
    </recommendedName>
</protein>
<feature type="domain" description="Acetyl-CoA dehydrogenase-like C-terminal" evidence="3">
    <location>
        <begin position="15"/>
        <end position="126"/>
    </location>
</feature>
<evidence type="ECO:0000313" key="5">
    <source>
        <dbReference type="Proteomes" id="UP000342300"/>
    </source>
</evidence>
<dbReference type="GO" id="GO:0016491">
    <property type="term" value="F:oxidoreductase activity"/>
    <property type="evidence" value="ECO:0007669"/>
    <property type="project" value="UniProtKB-KW"/>
</dbReference>
<evidence type="ECO:0000256" key="1">
    <source>
        <dbReference type="ARBA" id="ARBA00001974"/>
    </source>
</evidence>
<evidence type="ECO:0000259" key="3">
    <source>
        <dbReference type="Pfam" id="PF12806"/>
    </source>
</evidence>
<reference evidence="4 5" key="1">
    <citation type="submission" date="2017-09" db="EMBL/GenBank/DDBJ databases">
        <title>Metagenomic Analysis Reveals Denitrifying Candidatus Accumulibacter and Flanking Population as a Source of N2O.</title>
        <authorList>
            <person name="Gao H."/>
            <person name="Mao Y."/>
            <person name="Zhao X."/>
            <person name="Liu W.-T."/>
            <person name="Zhang T."/>
            <person name="Wells G."/>
        </authorList>
    </citation>
    <scope>NUCLEOTIDE SEQUENCE [LARGE SCALE GENOMIC DNA]</scope>
    <source>
        <strain evidence="4">CANDO_2_IC</strain>
    </source>
</reference>
<dbReference type="Proteomes" id="UP000342300">
    <property type="component" value="Unassembled WGS sequence"/>
</dbReference>
<comment type="caution">
    <text evidence="4">The sequence shown here is derived from an EMBL/GenBank/DDBJ whole genome shotgun (WGS) entry which is preliminary data.</text>
</comment>
<keyword evidence="2" id="KW-0560">Oxidoreductase</keyword>
<dbReference type="Pfam" id="PF12806">
    <property type="entry name" value="Acyl-CoA_dh_C"/>
    <property type="match status" value="1"/>
</dbReference>
<dbReference type="InterPro" id="IPR052166">
    <property type="entry name" value="Diverse_Acyl-CoA_DH"/>
</dbReference>
<comment type="cofactor">
    <cofactor evidence="1">
        <name>FAD</name>
        <dbReference type="ChEBI" id="CHEBI:57692"/>
    </cofactor>
</comment>
<dbReference type="AlphaFoldDB" id="A0A6A7RZ53"/>
<proteinExistence type="predicted"/>